<feature type="domain" description="BioF2-like acetyltransferase" evidence="1">
    <location>
        <begin position="107"/>
        <end position="253"/>
    </location>
</feature>
<reference evidence="2 3" key="1">
    <citation type="submission" date="2019-07" db="EMBL/GenBank/DDBJ databases">
        <title>Whole genome shotgun sequence of Skermanella aerolata NBRC 106429.</title>
        <authorList>
            <person name="Hosoyama A."/>
            <person name="Uohara A."/>
            <person name="Ohji S."/>
            <person name="Ichikawa N."/>
        </authorList>
    </citation>
    <scope>NUCLEOTIDE SEQUENCE [LARGE SCALE GENOMIC DNA]</scope>
    <source>
        <strain evidence="2 3">NBRC 106429</strain>
    </source>
</reference>
<accession>A0A512DIB2</accession>
<evidence type="ECO:0000313" key="2">
    <source>
        <dbReference type="EMBL" id="GEO36203.1"/>
    </source>
</evidence>
<comment type="caution">
    <text evidence="2">The sequence shown here is derived from an EMBL/GenBank/DDBJ whole genome shotgun (WGS) entry which is preliminary data.</text>
</comment>
<dbReference type="Proteomes" id="UP000321523">
    <property type="component" value="Unassembled WGS sequence"/>
</dbReference>
<protein>
    <recommendedName>
        <fullName evidence="1">BioF2-like acetyltransferase domain-containing protein</fullName>
    </recommendedName>
</protein>
<sequence length="313" mass="34835">MLIPLAERRRNGLRVLEFIDYELCDYNAPLIRHALIRELGHSGFRKLWTQILAQAGPVDAVRLEKMPPLIGDAENPFLQLGVRQHASTFQASLAGGFDGFTGRRSTKFMRNLRRNGRNLEKLGKVELTEAASPNEALAILDKMLALKSIRSQATGADNIFDTDPGYAEFYRMLCRRELGGIISVGSLTAGGRFVAAHLGLVFGNTFCGLLQASDYENFGTHSPGGLLILEVIRQSCERGDHTLDFSLGSEAYKVDWTDDMTPLYRYDQGLTPVGKVVMAHQAGYLHLKEVLKKNPQLLETFKKAKAKLRGLKR</sequence>
<name>A0A512DIB2_9PROT</name>
<evidence type="ECO:0000313" key="3">
    <source>
        <dbReference type="Proteomes" id="UP000321523"/>
    </source>
</evidence>
<dbReference type="InterPro" id="IPR038740">
    <property type="entry name" value="BioF2-like_GNAT_dom"/>
</dbReference>
<proteinExistence type="predicted"/>
<dbReference type="AlphaFoldDB" id="A0A512DIB2"/>
<dbReference type="InterPro" id="IPR016181">
    <property type="entry name" value="Acyl_CoA_acyltransferase"/>
</dbReference>
<dbReference type="Pfam" id="PF13480">
    <property type="entry name" value="Acetyltransf_6"/>
    <property type="match status" value="1"/>
</dbReference>
<dbReference type="Gene3D" id="3.40.630.30">
    <property type="match status" value="1"/>
</dbReference>
<gene>
    <name evidence="2" type="ORF">SAE02_03510</name>
</gene>
<keyword evidence="3" id="KW-1185">Reference proteome</keyword>
<evidence type="ECO:0000259" key="1">
    <source>
        <dbReference type="Pfam" id="PF13480"/>
    </source>
</evidence>
<dbReference type="EMBL" id="BJYZ01000002">
    <property type="protein sequence ID" value="GEO36203.1"/>
    <property type="molecule type" value="Genomic_DNA"/>
</dbReference>
<dbReference type="SUPFAM" id="SSF55729">
    <property type="entry name" value="Acyl-CoA N-acyltransferases (Nat)"/>
    <property type="match status" value="1"/>
</dbReference>
<organism evidence="2 3">
    <name type="scientific">Skermanella aerolata</name>
    <dbReference type="NCBI Taxonomy" id="393310"/>
    <lineage>
        <taxon>Bacteria</taxon>
        <taxon>Pseudomonadati</taxon>
        <taxon>Pseudomonadota</taxon>
        <taxon>Alphaproteobacteria</taxon>
        <taxon>Rhodospirillales</taxon>
        <taxon>Azospirillaceae</taxon>
        <taxon>Skermanella</taxon>
    </lineage>
</organism>